<evidence type="ECO:0000256" key="3">
    <source>
        <dbReference type="ARBA" id="ARBA00022840"/>
    </source>
</evidence>
<evidence type="ECO:0000259" key="4">
    <source>
        <dbReference type="Pfam" id="PF00582"/>
    </source>
</evidence>
<sequence length="303" mass="31888">MTDTDTIVSGVDGSASALHAAAWAAAEAERHGARLRLVHAYLVPDHGYPGFLATAHEVREGLRKQGEGWLREAKEAAEKAAPGVEVETALTEKLATTALLGESRGATLVVLGSRGLGGFSGLPIGSVAVALAAHGECPVIVVRGKRPDDVPPTEGPVVVGIDESEASRLAVEFAFAEAARRRVPLVAVHVWNDVTLEATVRMYPLTIDPADVDAREGAMLEEQLADCRQRYPDVTVEAVVERGRPVRTLLELGERAQLVVVGSRGRGGFTGMLLGSTSRTLVVHAPCPVAVVRPQSTGKDVAP</sequence>
<dbReference type="OrthoDB" id="3404132at2"/>
<dbReference type="GO" id="GO:0005524">
    <property type="term" value="F:ATP binding"/>
    <property type="evidence" value="ECO:0007669"/>
    <property type="project" value="UniProtKB-KW"/>
</dbReference>
<dbReference type="Gene3D" id="3.40.50.620">
    <property type="entry name" value="HUPs"/>
    <property type="match status" value="2"/>
</dbReference>
<comment type="caution">
    <text evidence="5">The sequence shown here is derived from an EMBL/GenBank/DDBJ whole genome shotgun (WGS) entry which is preliminary data.</text>
</comment>
<dbReference type="AlphaFoldDB" id="A0A318MCE4"/>
<dbReference type="InterPro" id="IPR006016">
    <property type="entry name" value="UspA"/>
</dbReference>
<keyword evidence="2" id="KW-0547">Nucleotide-binding</keyword>
<dbReference type="RefSeq" id="WP_110336553.1">
    <property type="nucleotide sequence ID" value="NZ_MASU01000005.1"/>
</dbReference>
<feature type="domain" description="UspA" evidence="4">
    <location>
        <begin position="156"/>
        <end position="293"/>
    </location>
</feature>
<feature type="domain" description="UspA" evidence="4">
    <location>
        <begin position="5"/>
        <end position="143"/>
    </location>
</feature>
<comment type="similarity">
    <text evidence="1">Belongs to the universal stress protein A family.</text>
</comment>
<dbReference type="PRINTS" id="PR01438">
    <property type="entry name" value="UNVRSLSTRESS"/>
</dbReference>
<evidence type="ECO:0000256" key="1">
    <source>
        <dbReference type="ARBA" id="ARBA00008791"/>
    </source>
</evidence>
<keyword evidence="6" id="KW-1185">Reference proteome</keyword>
<evidence type="ECO:0000256" key="2">
    <source>
        <dbReference type="ARBA" id="ARBA00022741"/>
    </source>
</evidence>
<dbReference type="PANTHER" id="PTHR46268:SF27">
    <property type="entry name" value="UNIVERSAL STRESS PROTEIN RV2623"/>
    <property type="match status" value="1"/>
</dbReference>
<proteinExistence type="inferred from homology"/>
<accession>A0A318MCE4</accession>
<keyword evidence="3" id="KW-0067">ATP-binding</keyword>
<dbReference type="EMBL" id="MASU01000005">
    <property type="protein sequence ID" value="PXY36539.1"/>
    <property type="molecule type" value="Genomic_DNA"/>
</dbReference>
<organism evidence="5 6">
    <name type="scientific">Prauserella flavalba</name>
    <dbReference type="NCBI Taxonomy" id="1477506"/>
    <lineage>
        <taxon>Bacteria</taxon>
        <taxon>Bacillati</taxon>
        <taxon>Actinomycetota</taxon>
        <taxon>Actinomycetes</taxon>
        <taxon>Pseudonocardiales</taxon>
        <taxon>Pseudonocardiaceae</taxon>
        <taxon>Prauserella</taxon>
    </lineage>
</organism>
<dbReference type="InterPro" id="IPR006015">
    <property type="entry name" value="Universal_stress_UspA"/>
</dbReference>
<evidence type="ECO:0000313" key="6">
    <source>
        <dbReference type="Proteomes" id="UP000247892"/>
    </source>
</evidence>
<dbReference type="Proteomes" id="UP000247892">
    <property type="component" value="Unassembled WGS sequence"/>
</dbReference>
<dbReference type="SUPFAM" id="SSF52402">
    <property type="entry name" value="Adenine nucleotide alpha hydrolases-like"/>
    <property type="match status" value="2"/>
</dbReference>
<reference evidence="5 6" key="1">
    <citation type="submission" date="2016-07" db="EMBL/GenBank/DDBJ databases">
        <title>Draft genome sequence of Prauserella sp. YIM 121212, isolated from alkaline soil.</title>
        <authorList>
            <person name="Ruckert C."/>
            <person name="Albersmeier A."/>
            <person name="Jiang C.-L."/>
            <person name="Jiang Y."/>
            <person name="Kalinowski J."/>
            <person name="Schneider O."/>
            <person name="Winkler A."/>
            <person name="Zotchev S.B."/>
        </authorList>
    </citation>
    <scope>NUCLEOTIDE SEQUENCE [LARGE SCALE GENOMIC DNA]</scope>
    <source>
        <strain evidence="5 6">YIM 121212</strain>
    </source>
</reference>
<name>A0A318MCE4_9PSEU</name>
<dbReference type="PANTHER" id="PTHR46268">
    <property type="entry name" value="STRESS RESPONSE PROTEIN NHAX"/>
    <property type="match status" value="1"/>
</dbReference>
<protein>
    <submittedName>
        <fullName evidence="5">Universal stress protein</fullName>
    </submittedName>
</protein>
<dbReference type="InterPro" id="IPR014729">
    <property type="entry name" value="Rossmann-like_a/b/a_fold"/>
</dbReference>
<evidence type="ECO:0000313" key="5">
    <source>
        <dbReference type="EMBL" id="PXY36539.1"/>
    </source>
</evidence>
<dbReference type="Pfam" id="PF00582">
    <property type="entry name" value="Usp"/>
    <property type="match status" value="2"/>
</dbReference>
<gene>
    <name evidence="5" type="ORF">BA062_14240</name>
</gene>